<evidence type="ECO:0000313" key="2">
    <source>
        <dbReference type="EMBL" id="MBR9652272.1"/>
    </source>
</evidence>
<keyword evidence="3" id="KW-1185">Reference proteome</keyword>
<dbReference type="PANTHER" id="PTHR35446:SF3">
    <property type="entry name" value="CMD DOMAIN-CONTAINING PROTEIN"/>
    <property type="match status" value="1"/>
</dbReference>
<dbReference type="Gene3D" id="1.20.1290.10">
    <property type="entry name" value="AhpD-like"/>
    <property type="match status" value="1"/>
</dbReference>
<protein>
    <submittedName>
        <fullName evidence="2">Peroxidase-related enzyme</fullName>
    </submittedName>
</protein>
<dbReference type="EMBL" id="JADMKU010000013">
    <property type="protein sequence ID" value="MBR9652272.1"/>
    <property type="molecule type" value="Genomic_DNA"/>
</dbReference>
<dbReference type="InterPro" id="IPR029032">
    <property type="entry name" value="AhpD-like"/>
</dbReference>
<comment type="caution">
    <text evidence="2">The sequence shown here is derived from an EMBL/GenBank/DDBJ whole genome shotgun (WGS) entry which is preliminary data.</text>
</comment>
<dbReference type="InterPro" id="IPR010195">
    <property type="entry name" value="Uncharacterised_peroxidase-rel"/>
</dbReference>
<dbReference type="GO" id="GO:0004601">
    <property type="term" value="F:peroxidase activity"/>
    <property type="evidence" value="ECO:0007669"/>
    <property type="project" value="UniProtKB-KW"/>
</dbReference>
<keyword evidence="2" id="KW-0575">Peroxidase</keyword>
<keyword evidence="2" id="KW-0560">Oxidoreductase</keyword>
<dbReference type="PANTHER" id="PTHR35446">
    <property type="entry name" value="SI:CH211-175M2.5"/>
    <property type="match status" value="1"/>
</dbReference>
<dbReference type="RefSeq" id="WP_212701791.1">
    <property type="nucleotide sequence ID" value="NZ_JADMKU010000013.1"/>
</dbReference>
<feature type="domain" description="Carboxymuconolactone decarboxylase-like" evidence="1">
    <location>
        <begin position="45"/>
        <end position="119"/>
    </location>
</feature>
<accession>A0ABS5HTJ1</accession>
<dbReference type="Proteomes" id="UP001195941">
    <property type="component" value="Unassembled WGS sequence"/>
</dbReference>
<dbReference type="Pfam" id="PF02627">
    <property type="entry name" value="CMD"/>
    <property type="match status" value="1"/>
</dbReference>
<dbReference type="SUPFAM" id="SSF69118">
    <property type="entry name" value="AhpD-like"/>
    <property type="match status" value="1"/>
</dbReference>
<dbReference type="NCBIfam" id="TIGR00778">
    <property type="entry name" value="ahpD_dom"/>
    <property type="match status" value="1"/>
</dbReference>
<dbReference type="NCBIfam" id="TIGR01926">
    <property type="entry name" value="peroxid_rel"/>
    <property type="match status" value="1"/>
</dbReference>
<dbReference type="InterPro" id="IPR003779">
    <property type="entry name" value="CMD-like"/>
</dbReference>
<reference evidence="2 3" key="1">
    <citation type="journal article" date="2021" name="Arch. Microbiol.">
        <title>Thalassobius aquimarinus sp. nov., isolated from the Sea of Japan seashore.</title>
        <authorList>
            <person name="Kurilenko V.V."/>
            <person name="Romanenko L.A."/>
            <person name="Chernysheva N.Y."/>
            <person name="Velansky P.V."/>
            <person name="Tekutyeva L.A."/>
            <person name="Isaeva M.P."/>
            <person name="Mikhailov V.V."/>
        </authorList>
    </citation>
    <scope>NUCLEOTIDE SEQUENCE [LARGE SCALE GENOMIC DNA]</scope>
    <source>
        <strain evidence="2 3">KMM 8518</strain>
    </source>
</reference>
<dbReference type="InterPro" id="IPR004675">
    <property type="entry name" value="AhpD_core"/>
</dbReference>
<gene>
    <name evidence="2" type="ORF">IT775_14205</name>
</gene>
<organism evidence="2 3">
    <name type="scientific">Thalassovita aquimarina</name>
    <dbReference type="NCBI Taxonomy" id="2785917"/>
    <lineage>
        <taxon>Bacteria</taxon>
        <taxon>Pseudomonadati</taxon>
        <taxon>Pseudomonadota</taxon>
        <taxon>Alphaproteobacteria</taxon>
        <taxon>Rhodobacterales</taxon>
        <taxon>Roseobacteraceae</taxon>
        <taxon>Thalassovita</taxon>
    </lineage>
</organism>
<proteinExistence type="predicted"/>
<evidence type="ECO:0000259" key="1">
    <source>
        <dbReference type="Pfam" id="PF02627"/>
    </source>
</evidence>
<evidence type="ECO:0000313" key="3">
    <source>
        <dbReference type="Proteomes" id="UP001195941"/>
    </source>
</evidence>
<name>A0ABS5HTJ1_9RHOB</name>
<sequence>MSRIAYPDNIATAPEASQPLLQAVEKQLGTVPNLFRLVSVSPVALEGYLSLSGALGKGRLPAATRERVALAVAQINGCSYCLSAHTYLGKNLAKLDDAEIAANRVGRSHDAKADAAVRFAAKVTAARGRVDAEDLRAVRDAGYDDGQIIEIVQHVALNTWTNYLNELAQTEIDFPAVDANELAA</sequence>